<evidence type="ECO:0000313" key="3">
    <source>
        <dbReference type="Proteomes" id="UP000655225"/>
    </source>
</evidence>
<feature type="transmembrane region" description="Helical" evidence="1">
    <location>
        <begin position="79"/>
        <end position="101"/>
    </location>
</feature>
<dbReference type="PANTHER" id="PTHR46996:SF4">
    <property type="entry name" value="RIBOSOMAL PROTEIN L34E SUPERFAMILY PROTEIN"/>
    <property type="match status" value="1"/>
</dbReference>
<dbReference type="Proteomes" id="UP000655225">
    <property type="component" value="Unassembled WGS sequence"/>
</dbReference>
<keyword evidence="3" id="KW-1185">Reference proteome</keyword>
<evidence type="ECO:0000256" key="1">
    <source>
        <dbReference type="SAM" id="Phobius"/>
    </source>
</evidence>
<dbReference type="AlphaFoldDB" id="A0A834YDN3"/>
<comment type="caution">
    <text evidence="2">The sequence shown here is derived from an EMBL/GenBank/DDBJ whole genome shotgun (WGS) entry which is preliminary data.</text>
</comment>
<dbReference type="EMBL" id="JABCRI010000022">
    <property type="protein sequence ID" value="KAF8379169.1"/>
    <property type="molecule type" value="Genomic_DNA"/>
</dbReference>
<accession>A0A834YDN3</accession>
<feature type="transmembrane region" description="Helical" evidence="1">
    <location>
        <begin position="107"/>
        <end position="124"/>
    </location>
</feature>
<keyword evidence="1" id="KW-1133">Transmembrane helix</keyword>
<reference evidence="2 3" key="1">
    <citation type="submission" date="2020-04" db="EMBL/GenBank/DDBJ databases">
        <title>Plant Genome Project.</title>
        <authorList>
            <person name="Zhang R.-G."/>
        </authorList>
    </citation>
    <scope>NUCLEOTIDE SEQUENCE [LARGE SCALE GENOMIC DNA]</scope>
    <source>
        <strain evidence="2">YNK0</strain>
        <tissue evidence="2">Leaf</tissue>
    </source>
</reference>
<protein>
    <submittedName>
        <fullName evidence="2">Uncharacterized protein</fullName>
    </submittedName>
</protein>
<dbReference type="PANTHER" id="PTHR46996">
    <property type="entry name" value="OS05G0488500 PROTEIN"/>
    <property type="match status" value="1"/>
</dbReference>
<keyword evidence="1" id="KW-0812">Transmembrane</keyword>
<feature type="transmembrane region" description="Helical" evidence="1">
    <location>
        <begin position="21"/>
        <end position="39"/>
    </location>
</feature>
<proteinExistence type="predicted"/>
<organism evidence="2 3">
    <name type="scientific">Tetracentron sinense</name>
    <name type="common">Spur-leaf</name>
    <dbReference type="NCBI Taxonomy" id="13715"/>
    <lineage>
        <taxon>Eukaryota</taxon>
        <taxon>Viridiplantae</taxon>
        <taxon>Streptophyta</taxon>
        <taxon>Embryophyta</taxon>
        <taxon>Tracheophyta</taxon>
        <taxon>Spermatophyta</taxon>
        <taxon>Magnoliopsida</taxon>
        <taxon>Trochodendrales</taxon>
        <taxon>Trochodendraceae</taxon>
        <taxon>Tetracentron</taxon>
    </lineage>
</organism>
<gene>
    <name evidence="2" type="ORF">HHK36_028598</name>
</gene>
<name>A0A834YDN3_TETSI</name>
<sequence>MPFPILKSSGHRRQSRRKKSGFLFEYGLQIVVGFLTLKYQGKSETPFETNPFLTTLASLATIFSYLPTSKKLLRISVKFSHFLCITQVLLRALALPLFASLLFPQELSWFAYPICFSPFVYGLLKRLHQMDLAQLMVSKLGALNSKTPSERFTDSVAAIPPDLKNTDIVVDIPGDHLIDGFNTGSYNAGLIDGFNTGSYNAGRNSDFAFSILAVWGICKCMTRICRRPNCLSLHNVAEFDIQLETEECVKNSSSSLVKDGGGKGVFELGLDQHKELEAELRKMNFGRLLLIMGELFLCSGQGVVVLCQRSFRKP</sequence>
<keyword evidence="1" id="KW-0472">Membrane</keyword>
<feature type="transmembrane region" description="Helical" evidence="1">
    <location>
        <begin position="51"/>
        <end position="67"/>
    </location>
</feature>
<evidence type="ECO:0000313" key="2">
    <source>
        <dbReference type="EMBL" id="KAF8379169.1"/>
    </source>
</evidence>